<dbReference type="WBParaSite" id="ALUE_0001118201-mRNA-1">
    <property type="protein sequence ID" value="ALUE_0001118201-mRNA-1"/>
    <property type="gene ID" value="ALUE_0001118201"/>
</dbReference>
<organism evidence="2 3">
    <name type="scientific">Ascaris lumbricoides</name>
    <name type="common">Giant roundworm</name>
    <dbReference type="NCBI Taxonomy" id="6252"/>
    <lineage>
        <taxon>Eukaryota</taxon>
        <taxon>Metazoa</taxon>
        <taxon>Ecdysozoa</taxon>
        <taxon>Nematoda</taxon>
        <taxon>Chromadorea</taxon>
        <taxon>Rhabditida</taxon>
        <taxon>Spirurina</taxon>
        <taxon>Ascaridomorpha</taxon>
        <taxon>Ascaridoidea</taxon>
        <taxon>Ascarididae</taxon>
        <taxon>Ascaris</taxon>
    </lineage>
</organism>
<proteinExistence type="predicted"/>
<keyword evidence="2" id="KW-1185">Reference proteome</keyword>
<dbReference type="AlphaFoldDB" id="A0A0M3I3G6"/>
<accession>A0A0M3I3G6</accession>
<reference evidence="3" key="1">
    <citation type="submission" date="2017-02" db="UniProtKB">
        <authorList>
            <consortium name="WormBaseParasite"/>
        </authorList>
    </citation>
    <scope>IDENTIFICATION</scope>
</reference>
<dbReference type="InterPro" id="IPR029034">
    <property type="entry name" value="Cystine-knot_cytokine"/>
</dbReference>
<keyword evidence="1" id="KW-0732">Signal</keyword>
<dbReference type="Proteomes" id="UP000036681">
    <property type="component" value="Unplaced"/>
</dbReference>
<name>A0A0M3I3G6_ASCLU</name>
<dbReference type="PANTHER" id="PTHR33995:SF4">
    <property type="entry name" value="PROTEIN CBG09882"/>
    <property type="match status" value="1"/>
</dbReference>
<evidence type="ECO:0000256" key="1">
    <source>
        <dbReference type="SAM" id="SignalP"/>
    </source>
</evidence>
<dbReference type="SUPFAM" id="SSF57501">
    <property type="entry name" value="Cystine-knot cytokines"/>
    <property type="match status" value="1"/>
</dbReference>
<evidence type="ECO:0000313" key="3">
    <source>
        <dbReference type="WBParaSite" id="ALUE_0001118201-mRNA-1"/>
    </source>
</evidence>
<protein>
    <submittedName>
        <fullName evidence="3">Uncharacterized protein</fullName>
    </submittedName>
</protein>
<evidence type="ECO:0000313" key="2">
    <source>
        <dbReference type="Proteomes" id="UP000036681"/>
    </source>
</evidence>
<dbReference type="PANTHER" id="PTHR33995">
    <property type="entry name" value="PROTEIN CBG18546"/>
    <property type="match status" value="1"/>
</dbReference>
<feature type="signal peptide" evidence="1">
    <location>
        <begin position="1"/>
        <end position="17"/>
    </location>
</feature>
<feature type="chain" id="PRO_5005656837" evidence="1">
    <location>
        <begin position="18"/>
        <end position="280"/>
    </location>
</feature>
<sequence length="280" mass="31828">MKVGIVVLASAFTLIQAQQCPCLLKPNGDCLAYDSRFMAMNLEEAIVSFPDLLWTDPPNPVDVQNPGPSSSHCVTEECVACQQDIRRRLTEIGLAHFNVPKRSNTRCTRYHFSNYNYRGNVEDSEDSDDSHSESWEERNLQKHHFIKPRYAERNFVGTRFNISCVRKGNIIGEEGLISLCSSCWAWRTLPSNYIPQILNELICDTHDDACLSGMCKLQISYAKCKEGVRDLEVIRNDSGVLTTVLLTSGTYCECRATVILLLKFLFFKSIPHIFLPFCRE</sequence>